<dbReference type="OrthoDB" id="4137815at2759"/>
<accession>A0A1E1KJZ5</accession>
<protein>
    <submittedName>
        <fullName evidence="1">Uncharacterized protein</fullName>
    </submittedName>
</protein>
<reference evidence="2" key="1">
    <citation type="submission" date="2016-03" db="EMBL/GenBank/DDBJ databases">
        <authorList>
            <person name="Guldener U."/>
        </authorList>
    </citation>
    <scope>NUCLEOTIDE SEQUENCE [LARGE SCALE GENOMIC DNA]</scope>
    <source>
        <strain evidence="2">04CH-RAC-A.6.1</strain>
    </source>
</reference>
<evidence type="ECO:0000313" key="2">
    <source>
        <dbReference type="Proteomes" id="UP000178912"/>
    </source>
</evidence>
<organism evidence="1 2">
    <name type="scientific">Rhynchosporium agropyri</name>
    <dbReference type="NCBI Taxonomy" id="914238"/>
    <lineage>
        <taxon>Eukaryota</taxon>
        <taxon>Fungi</taxon>
        <taxon>Dikarya</taxon>
        <taxon>Ascomycota</taxon>
        <taxon>Pezizomycotina</taxon>
        <taxon>Leotiomycetes</taxon>
        <taxon>Helotiales</taxon>
        <taxon>Ploettnerulaceae</taxon>
        <taxon>Rhynchosporium</taxon>
    </lineage>
</organism>
<dbReference type="AlphaFoldDB" id="A0A1E1KJZ5"/>
<dbReference type="Proteomes" id="UP000178912">
    <property type="component" value="Unassembled WGS sequence"/>
</dbReference>
<name>A0A1E1KJZ5_9HELO</name>
<gene>
    <name evidence="1" type="ORF">RAG0_07081</name>
</gene>
<sequence length="254" mass="28359">MYGFAVAGPPGPTSKDQKIWARRFCPGVDAKSAPSRAVTITESNPNTLQSSQNTQLTSLASPFQAYSPEVLTQFTDTYDFFMLGPSSAWGMRVAYQNLYLCSPVLLHDILAVLWTTVKRARDNRDALNQSDVARGVVSLRQLRTARIENVGDTLAIFALGQTLAAFDLLTSFNSSTSILRYLLMSISPWYESVANNPTLDPVIFTSVSWDTLNCLVKRDQARDWSTIADLAQGAEPERIEKIQQEIFWWKPEPL</sequence>
<keyword evidence="2" id="KW-1185">Reference proteome</keyword>
<proteinExistence type="predicted"/>
<evidence type="ECO:0000313" key="1">
    <source>
        <dbReference type="EMBL" id="CZS98312.1"/>
    </source>
</evidence>
<dbReference type="EMBL" id="FJUX01000036">
    <property type="protein sequence ID" value="CZS98312.1"/>
    <property type="molecule type" value="Genomic_DNA"/>
</dbReference>